<evidence type="ECO:0000256" key="2">
    <source>
        <dbReference type="SAM" id="Phobius"/>
    </source>
</evidence>
<dbReference type="AlphaFoldDB" id="A0A543PEI1"/>
<evidence type="ECO:0000313" key="3">
    <source>
        <dbReference type="EMBL" id="TQN42504.1"/>
    </source>
</evidence>
<gene>
    <name evidence="3" type="ORF">FHU33_1906</name>
</gene>
<feature type="transmembrane region" description="Helical" evidence="2">
    <location>
        <begin position="75"/>
        <end position="99"/>
    </location>
</feature>
<proteinExistence type="predicted"/>
<dbReference type="EMBL" id="VFQE01000001">
    <property type="protein sequence ID" value="TQN42504.1"/>
    <property type="molecule type" value="Genomic_DNA"/>
</dbReference>
<evidence type="ECO:0000256" key="1">
    <source>
        <dbReference type="SAM" id="MobiDB-lite"/>
    </source>
</evidence>
<comment type="caution">
    <text evidence="3">The sequence shown here is derived from an EMBL/GenBank/DDBJ whole genome shotgun (WGS) entry which is preliminary data.</text>
</comment>
<reference evidence="3 4" key="1">
    <citation type="submission" date="2019-06" db="EMBL/GenBank/DDBJ databases">
        <title>Sequencing the genomes of 1000 actinobacteria strains.</title>
        <authorList>
            <person name="Klenk H.-P."/>
        </authorList>
    </citation>
    <scope>NUCLEOTIDE SEQUENCE [LARGE SCALE GENOMIC DNA]</scope>
    <source>
        <strain evidence="3 4">DSM 46837</strain>
    </source>
</reference>
<keyword evidence="2" id="KW-0812">Transmembrane</keyword>
<accession>A0A543PEI1</accession>
<name>A0A543PEI1_9ACTN</name>
<organism evidence="3 4">
    <name type="scientific">Blastococcus colisei</name>
    <dbReference type="NCBI Taxonomy" id="1564162"/>
    <lineage>
        <taxon>Bacteria</taxon>
        <taxon>Bacillati</taxon>
        <taxon>Actinomycetota</taxon>
        <taxon>Actinomycetes</taxon>
        <taxon>Geodermatophilales</taxon>
        <taxon>Geodermatophilaceae</taxon>
        <taxon>Blastococcus</taxon>
    </lineage>
</organism>
<keyword evidence="4" id="KW-1185">Reference proteome</keyword>
<sequence>MATSLLQLPGVLAWRARQVAGRGARFVGAAGLVLGGGLVALFAFGQSHGEGVALAGSEPIDPALQAAYTRSDSSAALGIGLLLALLGFHLGWALFFGALRRCVSPDDSSSRDDQDTAGAASLIFPRPFPRSSLQCRPETAADL</sequence>
<evidence type="ECO:0000313" key="4">
    <source>
        <dbReference type="Proteomes" id="UP000319865"/>
    </source>
</evidence>
<keyword evidence="2" id="KW-1133">Transmembrane helix</keyword>
<dbReference type="Proteomes" id="UP000319865">
    <property type="component" value="Unassembled WGS sequence"/>
</dbReference>
<feature type="transmembrane region" description="Helical" evidence="2">
    <location>
        <begin position="24"/>
        <end position="44"/>
    </location>
</feature>
<dbReference type="RefSeq" id="WP_142025130.1">
    <property type="nucleotide sequence ID" value="NZ_VFQE01000001.1"/>
</dbReference>
<feature type="region of interest" description="Disordered" evidence="1">
    <location>
        <begin position="103"/>
        <end position="143"/>
    </location>
</feature>
<keyword evidence="2" id="KW-0472">Membrane</keyword>
<protein>
    <submittedName>
        <fullName evidence="3">Uncharacterized protein</fullName>
    </submittedName>
</protein>